<dbReference type="SUPFAM" id="SSF75553">
    <property type="entry name" value="Smc hinge domain"/>
    <property type="match status" value="1"/>
</dbReference>
<evidence type="ECO:0000259" key="13">
    <source>
        <dbReference type="SMART" id="SM00968"/>
    </source>
</evidence>
<keyword evidence="5" id="KW-0547">Nucleotide-binding</keyword>
<feature type="domain" description="SMC hinge" evidence="13">
    <location>
        <begin position="834"/>
        <end position="948"/>
    </location>
</feature>
<evidence type="ECO:0000256" key="11">
    <source>
        <dbReference type="ARBA" id="ARBA00023306"/>
    </source>
</evidence>
<feature type="region of interest" description="Disordered" evidence="12">
    <location>
        <begin position="1238"/>
        <end position="1333"/>
    </location>
</feature>
<accession>A0A286UTI8</accession>
<dbReference type="OrthoDB" id="5575062at2759"/>
<comment type="caution">
    <text evidence="14">The sequence shown here is derived from an EMBL/GenBank/DDBJ whole genome shotgun (WGS) entry which is preliminary data.</text>
</comment>
<keyword evidence="15" id="KW-1185">Reference proteome</keyword>
<evidence type="ECO:0000256" key="12">
    <source>
        <dbReference type="SAM" id="MobiDB-lite"/>
    </source>
</evidence>
<dbReference type="Gene3D" id="3.30.70.1620">
    <property type="match status" value="1"/>
</dbReference>
<sequence>MPPRRSTRKAPVAPEVTEISSGPKTARKASGSKRKRVESDVKEEEIEDLGPVREQLKPPSSRARKPVSRQSTSSAVKGRRGSRKASPIAENNEEESEEAHDIEPSPPKPKRSRHSGASEEENDDSLKEEARPKSKQAAASSKTKRPPRSFKSKKVQSDDEKSSDNEDEEKAADDDSDFVEEEIPARKKRGSSKPPSRASISGKSKKVPSKTAVNSLKKEVKREETINEMDEDDIELLTPRPTRVQAVSNNDAKKKMMAEESDGEPEQSLLDDHPTALTAKPRVSIIPPPPAPEEPQGPKSRLVIHKMVLVNFKSYAGRQVIGPFHKSFSAIVGPNGSGKSNTIDALLFVFGYRASKMRQGKLSELIHNSANFPDLDECSVEVHFREIIDLPGPDSYEVVPNSQIVVARYAYKGNSSKYTINGRTSNFTEVTTLLKGRGIDLDHKRFLILQGEVESIAQMKPKAPSEHEDGLLEYLEDIIGTARYKEPIEQALAALDNLAEQRAEKLGRLRIVEREKNALEEQKREAEEFLRLQNELVRAQSRLYQWYLWKCLEADQQYAETIETLEKELEDETEKNKDDIEHCQALEKHYEERGKIYEEVKKAAAAAMQELATYEKQQVNLEERRKHATSKAKKLKKSVQEDQKSKDEASRTITSSEEKMEKERSKQEEYEASLEREERVLEGIQESLKDKTQGFHDQIEVKQKELQPWTTQINSKQTEIDIAQSERDTLSEKAEGIKNTRKEAQENLQQLQTEHQEKEAEKKELIQSKGELENELKASEKKLQSLKKNVEDLRIKATSSRQKADEAKASQAASTSQNRVLDGLTRLRNSGRISGFHGRLGSLGTIPEKYDVAISTACPALNNLIVDTVDQGQACIEYLRKQNLGRASFIVLEKLNPKSGLEKITTPENVPRLFDLITPREPRFAPGFFKAVGNTLVANDLEQANRIAYGQRRWRVVTLTGQLIDTSGTMSGGGTHVSRGLMSSKLAAEAVQPEVLRKYEADSEEANRRLEAAIAELREFEASVDALTRRIPNTDMSLQKIGLDLQTGAKRIMEAEKRVKELKSKSKPDEGDLARIAALDKEIASSSADLEKLKKKASVVEKAIQDLEKKIIEIGGSKLLAQKSKVDGIKTHINIAMDELTKAEVAKAKAEKDLVRYTKNIENNTSSLQEVEEELSELNSQLKECNDYLAEVQSKVDAAQSAADNAKDDLETLKEQLDEKTSQIQKFRQKEMTIRQKLNDAKKESAENEKAIEHYSIEHDKLKLEEVDDDDEEEEEVARVKQADIDENADVNEQAVDEPSKEPEGQDEETVKPEPIDDATPKTKKKRSGASSTDLHVYTAEELSQFKKKGLLADVALLDEQVKNANPNLAVLKEYRKREQEFLDRAKDLEHVTGLRDEQKATYDGLRKQRLDEFMTGFNTISAKLKEMYQMITLGGNAELELVDSMDPFSEGIIFSVMPPKKSWKNISNLSGGEKTLSSLALVFALHVFKPTPLYFMDEIDAALDFRNVSIVANYIKDRTKNAQFIIISLRNDMFELAHRLIGIYKTSNATRSLSINNHALHAMASQMAQSQNMVAQTPTQSRIMPMSSISVAPLGSANI</sequence>
<evidence type="ECO:0000256" key="7">
    <source>
        <dbReference type="ARBA" id="ARBA00022840"/>
    </source>
</evidence>
<feature type="compositionally biased region" description="Acidic residues" evidence="12">
    <location>
        <begin position="1266"/>
        <end position="1276"/>
    </location>
</feature>
<evidence type="ECO:0000256" key="4">
    <source>
        <dbReference type="ARBA" id="ARBA00022618"/>
    </source>
</evidence>
<proteinExistence type="inferred from homology"/>
<feature type="region of interest" description="Disordered" evidence="12">
    <location>
        <begin position="250"/>
        <end position="271"/>
    </location>
</feature>
<comment type="similarity">
    <text evidence="2">Belongs to the SMC family. SMC4 subfamily.</text>
</comment>
<dbReference type="PANTHER" id="PTHR18937:SF172">
    <property type="entry name" value="STRUCTURAL MAINTENANCE OF CHROMOSOMES PROTEIN"/>
    <property type="match status" value="1"/>
</dbReference>
<dbReference type="GO" id="GO:0005524">
    <property type="term" value="F:ATP binding"/>
    <property type="evidence" value="ECO:0007669"/>
    <property type="project" value="UniProtKB-KW"/>
</dbReference>
<gene>
    <name evidence="14" type="ORF">PNOK_0284600</name>
</gene>
<evidence type="ECO:0000256" key="5">
    <source>
        <dbReference type="ARBA" id="ARBA00022741"/>
    </source>
</evidence>
<dbReference type="InParanoid" id="A0A286UTI8"/>
<dbReference type="Pfam" id="PF06470">
    <property type="entry name" value="SMC_hinge"/>
    <property type="match status" value="1"/>
</dbReference>
<dbReference type="Proteomes" id="UP000217199">
    <property type="component" value="Unassembled WGS sequence"/>
</dbReference>
<dbReference type="FunCoup" id="A0A286UTI8">
    <property type="interactions" value="395"/>
</dbReference>
<feature type="compositionally biased region" description="Basic residues" evidence="12">
    <location>
        <begin position="626"/>
        <end position="637"/>
    </location>
</feature>
<evidence type="ECO:0000256" key="6">
    <source>
        <dbReference type="ARBA" id="ARBA00022776"/>
    </source>
</evidence>
<feature type="region of interest" description="Disordered" evidence="12">
    <location>
        <begin position="797"/>
        <end position="817"/>
    </location>
</feature>
<evidence type="ECO:0000256" key="9">
    <source>
        <dbReference type="ARBA" id="ARBA00023067"/>
    </source>
</evidence>
<dbReference type="InterPro" id="IPR010935">
    <property type="entry name" value="SMC_hinge"/>
</dbReference>
<evidence type="ECO:0000313" key="15">
    <source>
        <dbReference type="Proteomes" id="UP000217199"/>
    </source>
</evidence>
<dbReference type="InterPro" id="IPR036277">
    <property type="entry name" value="SMC_hinge_sf"/>
</dbReference>
<feature type="compositionally biased region" description="Basic and acidic residues" evidence="12">
    <location>
        <begin position="1298"/>
        <end position="1321"/>
    </location>
</feature>
<dbReference type="GO" id="GO:0051301">
    <property type="term" value="P:cell division"/>
    <property type="evidence" value="ECO:0007669"/>
    <property type="project" value="UniProtKB-KW"/>
</dbReference>
<evidence type="ECO:0000256" key="2">
    <source>
        <dbReference type="ARBA" id="ARBA00006005"/>
    </source>
</evidence>
<feature type="compositionally biased region" description="Basic residues" evidence="12">
    <location>
        <begin position="25"/>
        <end position="36"/>
    </location>
</feature>
<name>A0A286UTI8_9AGAM</name>
<dbReference type="SUPFAM" id="SSF52540">
    <property type="entry name" value="P-loop containing nucleoside triphosphate hydrolases"/>
    <property type="match status" value="1"/>
</dbReference>
<evidence type="ECO:0000256" key="3">
    <source>
        <dbReference type="ARBA" id="ARBA00018693"/>
    </source>
</evidence>
<dbReference type="FunFam" id="3.40.50.300:FF:000481">
    <property type="entry name" value="Structural maintenance of chromosomes 4"/>
    <property type="match status" value="1"/>
</dbReference>
<keyword evidence="10" id="KW-0539">Nucleus</keyword>
<feature type="compositionally biased region" description="Basic and acidic residues" evidence="12">
    <location>
        <begin position="1238"/>
        <end position="1265"/>
    </location>
</feature>
<feature type="region of interest" description="Disordered" evidence="12">
    <location>
        <begin position="622"/>
        <end position="677"/>
    </location>
</feature>
<dbReference type="Gene3D" id="3.40.50.300">
    <property type="entry name" value="P-loop containing nucleotide triphosphate hydrolases"/>
    <property type="match status" value="2"/>
</dbReference>
<dbReference type="Gene3D" id="1.20.1060.20">
    <property type="match status" value="1"/>
</dbReference>
<dbReference type="InterPro" id="IPR003395">
    <property type="entry name" value="RecF/RecN/SMC_N"/>
</dbReference>
<dbReference type="FunFam" id="3.40.50.300:FF:000585">
    <property type="entry name" value="Structural maintenance of chromosomes 4"/>
    <property type="match status" value="1"/>
</dbReference>
<dbReference type="Pfam" id="PF02463">
    <property type="entry name" value="SMC_N"/>
    <property type="match status" value="1"/>
</dbReference>
<dbReference type="PANTHER" id="PTHR18937">
    <property type="entry name" value="STRUCTURAL MAINTENANCE OF CHROMOSOMES SMC FAMILY MEMBER"/>
    <property type="match status" value="1"/>
</dbReference>
<dbReference type="GO" id="GO:0000796">
    <property type="term" value="C:condensin complex"/>
    <property type="evidence" value="ECO:0007669"/>
    <property type="project" value="TreeGrafter"/>
</dbReference>
<feature type="compositionally biased region" description="Acidic residues" evidence="12">
    <location>
        <begin position="91"/>
        <end position="100"/>
    </location>
</feature>
<dbReference type="GO" id="GO:0007076">
    <property type="term" value="P:mitotic chromosome condensation"/>
    <property type="evidence" value="ECO:0007669"/>
    <property type="project" value="TreeGrafter"/>
</dbReference>
<keyword evidence="4" id="KW-0132">Cell division</keyword>
<feature type="region of interest" description="Disordered" evidence="12">
    <location>
        <begin position="1"/>
        <end position="226"/>
    </location>
</feature>
<organism evidence="14 15">
    <name type="scientific">Pyrrhoderma noxium</name>
    <dbReference type="NCBI Taxonomy" id="2282107"/>
    <lineage>
        <taxon>Eukaryota</taxon>
        <taxon>Fungi</taxon>
        <taxon>Dikarya</taxon>
        <taxon>Basidiomycota</taxon>
        <taxon>Agaricomycotina</taxon>
        <taxon>Agaricomycetes</taxon>
        <taxon>Hymenochaetales</taxon>
        <taxon>Hymenochaetaceae</taxon>
        <taxon>Pyrrhoderma</taxon>
    </lineage>
</organism>
<dbReference type="SMART" id="SM00968">
    <property type="entry name" value="SMC_hinge"/>
    <property type="match status" value="1"/>
</dbReference>
<keyword evidence="9" id="KW-0226">DNA condensation</keyword>
<feature type="compositionally biased region" description="Acidic residues" evidence="12">
    <location>
        <begin position="165"/>
        <end position="182"/>
    </location>
</feature>
<keyword evidence="8" id="KW-0175">Coiled coil</keyword>
<dbReference type="EMBL" id="NBII01000002">
    <property type="protein sequence ID" value="PAV22889.1"/>
    <property type="molecule type" value="Genomic_DNA"/>
</dbReference>
<feature type="compositionally biased region" description="Basic residues" evidence="12">
    <location>
        <begin position="142"/>
        <end position="154"/>
    </location>
</feature>
<comment type="subcellular location">
    <subcellularLocation>
        <location evidence="1">Nucleus</location>
    </subcellularLocation>
</comment>
<evidence type="ECO:0000256" key="10">
    <source>
        <dbReference type="ARBA" id="ARBA00023242"/>
    </source>
</evidence>
<keyword evidence="6" id="KW-0498">Mitosis</keyword>
<dbReference type="GO" id="GO:0005634">
    <property type="term" value="C:nucleus"/>
    <property type="evidence" value="ECO:0007669"/>
    <property type="project" value="UniProtKB-SubCell"/>
</dbReference>
<dbReference type="InterPro" id="IPR027417">
    <property type="entry name" value="P-loop_NTPase"/>
</dbReference>
<feature type="compositionally biased region" description="Basic and acidic residues" evidence="12">
    <location>
        <begin position="216"/>
        <end position="225"/>
    </location>
</feature>
<reference evidence="14 15" key="1">
    <citation type="journal article" date="2017" name="Mol. Ecol.">
        <title>Comparative and population genomic landscape of Phellinus noxius: A hypervariable fungus causing root rot in trees.</title>
        <authorList>
            <person name="Chung C.L."/>
            <person name="Lee T.J."/>
            <person name="Akiba M."/>
            <person name="Lee H.H."/>
            <person name="Kuo T.H."/>
            <person name="Liu D."/>
            <person name="Ke H.M."/>
            <person name="Yokoi T."/>
            <person name="Roa M.B."/>
            <person name="Lu M.J."/>
            <person name="Chang Y.Y."/>
            <person name="Ann P.J."/>
            <person name="Tsai J.N."/>
            <person name="Chen C.Y."/>
            <person name="Tzean S.S."/>
            <person name="Ota Y."/>
            <person name="Hattori T."/>
            <person name="Sahashi N."/>
            <person name="Liou R.F."/>
            <person name="Kikuchi T."/>
            <person name="Tsai I.J."/>
        </authorList>
    </citation>
    <scope>NUCLEOTIDE SEQUENCE [LARGE SCALE GENOMIC DNA]</scope>
    <source>
        <strain evidence="14 15">FFPRI411160</strain>
    </source>
</reference>
<dbReference type="STRING" id="2282107.A0A286UTI8"/>
<evidence type="ECO:0000256" key="1">
    <source>
        <dbReference type="ARBA" id="ARBA00004123"/>
    </source>
</evidence>
<evidence type="ECO:0000313" key="14">
    <source>
        <dbReference type="EMBL" id="PAV22889.1"/>
    </source>
</evidence>
<evidence type="ECO:0000256" key="8">
    <source>
        <dbReference type="ARBA" id="ARBA00023054"/>
    </source>
</evidence>
<protein>
    <recommendedName>
        <fullName evidence="3">Structural maintenance of chromosomes protein 4</fullName>
    </recommendedName>
</protein>
<keyword evidence="11" id="KW-0131">Cell cycle</keyword>
<dbReference type="SUPFAM" id="SSF57997">
    <property type="entry name" value="Tropomyosin"/>
    <property type="match status" value="1"/>
</dbReference>
<feature type="compositionally biased region" description="Basic and acidic residues" evidence="12">
    <location>
        <begin position="155"/>
        <end position="164"/>
    </location>
</feature>
<feature type="compositionally biased region" description="Basic and acidic residues" evidence="12">
    <location>
        <begin position="638"/>
        <end position="677"/>
    </location>
</feature>
<keyword evidence="7" id="KW-0067">ATP-binding</keyword>